<comment type="caution">
    <text evidence="2">The sequence shown here is derived from an EMBL/GenBank/DDBJ whole genome shotgun (WGS) entry which is preliminary data.</text>
</comment>
<gene>
    <name evidence="2" type="ORF">ACFOZ7_04445</name>
</gene>
<accession>A0ABD5NVY0</accession>
<keyword evidence="1" id="KW-1133">Transmembrane helix</keyword>
<sequence length="70" mass="7587">MEDTVDVPRTQLQAILYGGPLIYGVVTAYVGLSFLEGIVQTAALMMAVFGSLAAYVILKRVYEAQYGVKL</sequence>
<organism evidence="2 3">
    <name type="scientific">Natribaculum luteum</name>
    <dbReference type="NCBI Taxonomy" id="1586232"/>
    <lineage>
        <taxon>Archaea</taxon>
        <taxon>Methanobacteriati</taxon>
        <taxon>Methanobacteriota</taxon>
        <taxon>Stenosarchaea group</taxon>
        <taxon>Halobacteria</taxon>
        <taxon>Halobacteriales</taxon>
        <taxon>Natrialbaceae</taxon>
        <taxon>Natribaculum</taxon>
    </lineage>
</organism>
<dbReference type="EMBL" id="JBHSDJ010000013">
    <property type="protein sequence ID" value="MFC4246244.1"/>
    <property type="molecule type" value="Genomic_DNA"/>
</dbReference>
<dbReference type="Proteomes" id="UP001595821">
    <property type="component" value="Unassembled WGS sequence"/>
</dbReference>
<evidence type="ECO:0000256" key="1">
    <source>
        <dbReference type="SAM" id="Phobius"/>
    </source>
</evidence>
<evidence type="ECO:0000313" key="3">
    <source>
        <dbReference type="Proteomes" id="UP001595821"/>
    </source>
</evidence>
<keyword evidence="1" id="KW-0812">Transmembrane</keyword>
<evidence type="ECO:0000313" key="2">
    <source>
        <dbReference type="EMBL" id="MFC4246244.1"/>
    </source>
</evidence>
<proteinExistence type="predicted"/>
<name>A0ABD5NVY0_9EURY</name>
<dbReference type="GeneID" id="71854981"/>
<protein>
    <submittedName>
        <fullName evidence="2">Uncharacterized protein</fullName>
    </submittedName>
</protein>
<dbReference type="RefSeq" id="WP_246967738.1">
    <property type="nucleotide sequence ID" value="NZ_CP095397.1"/>
</dbReference>
<feature type="transmembrane region" description="Helical" evidence="1">
    <location>
        <begin position="38"/>
        <end position="58"/>
    </location>
</feature>
<feature type="transmembrane region" description="Helical" evidence="1">
    <location>
        <begin position="12"/>
        <end position="32"/>
    </location>
</feature>
<keyword evidence="1" id="KW-0472">Membrane</keyword>
<reference evidence="2 3" key="1">
    <citation type="journal article" date="2014" name="Int. J. Syst. Evol. Microbiol.">
        <title>Complete genome sequence of Corynebacterium casei LMG S-19264T (=DSM 44701T), isolated from a smear-ripened cheese.</title>
        <authorList>
            <consortium name="US DOE Joint Genome Institute (JGI-PGF)"/>
            <person name="Walter F."/>
            <person name="Albersmeier A."/>
            <person name="Kalinowski J."/>
            <person name="Ruckert C."/>
        </authorList>
    </citation>
    <scope>NUCLEOTIDE SEQUENCE [LARGE SCALE GENOMIC DNA]</scope>
    <source>
        <strain evidence="2 3">IBRC-M 10912</strain>
    </source>
</reference>
<dbReference type="AlphaFoldDB" id="A0ABD5NVY0"/>